<dbReference type="Pfam" id="PF02416">
    <property type="entry name" value="TatA_B_E"/>
    <property type="match status" value="1"/>
</dbReference>
<evidence type="ECO:0000256" key="3">
    <source>
        <dbReference type="ARBA" id="ARBA00022475"/>
    </source>
</evidence>
<keyword evidence="3 9" id="KW-1003">Cell membrane</keyword>
<keyword evidence="4 9" id="KW-0812">Transmembrane</keyword>
<keyword evidence="8 9" id="KW-0472">Membrane</keyword>
<evidence type="ECO:0000256" key="2">
    <source>
        <dbReference type="ARBA" id="ARBA00022448"/>
    </source>
</evidence>
<comment type="function">
    <text evidence="9">Part of the twin-arginine translocation (Tat) system that transports large folded proteins containing a characteristic twin-arginine motif in their signal peptide across membranes. Together with TatC, TatB is part of a receptor directly interacting with Tat signal peptides. TatB may form an oligomeric binding site that transiently accommodates folded Tat precursor proteins before their translocation.</text>
</comment>
<protein>
    <recommendedName>
        <fullName evidence="9">Sec-independent protein translocase protein TatB</fullName>
    </recommendedName>
</protein>
<dbReference type="GO" id="GO:0008320">
    <property type="term" value="F:protein transmembrane transporter activity"/>
    <property type="evidence" value="ECO:0007669"/>
    <property type="project" value="UniProtKB-UniRule"/>
</dbReference>
<sequence>MFSNIGWGELLIIMAAALIVLGPERLPGAMSWTLRAVRQVRDYATGATSQLKDELGPEFEDLRKPLSQLNELRGMTPQSLVTKHLLNGDSSAFDDVKKSFDLGEAPGFGPSKKQPPPYLNKTDLNKGPDLSKGPKAPGGPHDASRWDAT</sequence>
<organism evidence="10">
    <name type="scientific">Gordonia amarae</name>
    <dbReference type="NCBI Taxonomy" id="36821"/>
    <lineage>
        <taxon>Bacteria</taxon>
        <taxon>Bacillati</taxon>
        <taxon>Actinomycetota</taxon>
        <taxon>Actinomycetes</taxon>
        <taxon>Mycobacteriales</taxon>
        <taxon>Gordoniaceae</taxon>
        <taxon>Gordonia</taxon>
    </lineage>
</organism>
<keyword evidence="7 9" id="KW-0811">Translocation</keyword>
<evidence type="ECO:0000256" key="9">
    <source>
        <dbReference type="HAMAP-Rule" id="MF_00237"/>
    </source>
</evidence>
<dbReference type="EMBL" id="CP045810">
    <property type="protein sequence ID" value="QHN39161.1"/>
    <property type="molecule type" value="Genomic_DNA"/>
</dbReference>
<dbReference type="HAMAP" id="MF_00237">
    <property type="entry name" value="TatB"/>
    <property type="match status" value="1"/>
</dbReference>
<name>A0A857KHT4_9ACTN</name>
<evidence type="ECO:0000256" key="4">
    <source>
        <dbReference type="ARBA" id="ARBA00022692"/>
    </source>
</evidence>
<evidence type="ECO:0000313" key="10">
    <source>
        <dbReference type="EMBL" id="QHN39161.1"/>
    </source>
</evidence>
<evidence type="ECO:0000256" key="5">
    <source>
        <dbReference type="ARBA" id="ARBA00022927"/>
    </source>
</evidence>
<dbReference type="NCBIfam" id="TIGR01410">
    <property type="entry name" value="tatB"/>
    <property type="match status" value="1"/>
</dbReference>
<keyword evidence="5 9" id="KW-0653">Protein transport</keyword>
<gene>
    <name evidence="9 10" type="primary">tatB</name>
    <name evidence="10" type="ORF">GII30_08240</name>
</gene>
<keyword evidence="2 9" id="KW-0813">Transport</keyword>
<comment type="subunit">
    <text evidence="9">The Tat system comprises two distinct complexes: a TatABC complex, containing multiple copies of TatA, TatB and TatC subunits, and a separate TatA complex, containing only TatA subunits. Substrates initially bind to the TatABC complex, which probably triggers association of the separate TatA complex to form the active translocon.</text>
</comment>
<dbReference type="GO" id="GO:0033281">
    <property type="term" value="C:TAT protein transport complex"/>
    <property type="evidence" value="ECO:0007669"/>
    <property type="project" value="UniProtKB-UniRule"/>
</dbReference>
<keyword evidence="6 9" id="KW-1133">Transmembrane helix</keyword>
<dbReference type="PRINTS" id="PR01506">
    <property type="entry name" value="TATBPROTEIN"/>
</dbReference>
<dbReference type="Gene3D" id="1.20.5.3310">
    <property type="match status" value="1"/>
</dbReference>
<evidence type="ECO:0000256" key="6">
    <source>
        <dbReference type="ARBA" id="ARBA00022989"/>
    </source>
</evidence>
<dbReference type="RefSeq" id="WP_005188589.1">
    <property type="nucleotide sequence ID" value="NZ_CP045804.1"/>
</dbReference>
<evidence type="ECO:0000256" key="8">
    <source>
        <dbReference type="ARBA" id="ARBA00023136"/>
    </source>
</evidence>
<dbReference type="InterPro" id="IPR003369">
    <property type="entry name" value="TatA/B/E"/>
</dbReference>
<evidence type="ECO:0000256" key="7">
    <source>
        <dbReference type="ARBA" id="ARBA00023010"/>
    </source>
</evidence>
<evidence type="ECO:0000256" key="1">
    <source>
        <dbReference type="ARBA" id="ARBA00004167"/>
    </source>
</evidence>
<proteinExistence type="inferred from homology"/>
<reference evidence="10" key="1">
    <citation type="journal article" date="2021" name="Nat. Microbiol.">
        <title>Cocultivation of an ultrasmall environmental parasitic bacterium with lytic ability against bacteria associated with wastewater foams.</title>
        <authorList>
            <person name="Batinovic S."/>
            <person name="Rose J.J.A."/>
            <person name="Ratcliffe J."/>
            <person name="Seviour R.J."/>
            <person name="Petrovski S."/>
        </authorList>
    </citation>
    <scope>NUCLEOTIDE SEQUENCE</scope>
    <source>
        <strain evidence="10">CON44</strain>
    </source>
</reference>
<accession>A0A857KHT4</accession>
<comment type="similarity">
    <text evidence="9">Belongs to the TatB family.</text>
</comment>
<dbReference type="GO" id="GO:0043953">
    <property type="term" value="P:protein transport by the Tat complex"/>
    <property type="evidence" value="ECO:0007669"/>
    <property type="project" value="UniProtKB-UniRule"/>
</dbReference>
<dbReference type="InterPro" id="IPR018448">
    <property type="entry name" value="TatB"/>
</dbReference>
<dbReference type="AlphaFoldDB" id="A0A857KHT4"/>
<comment type="subcellular location">
    <subcellularLocation>
        <location evidence="9">Cell membrane</location>
        <topology evidence="9">Single-pass membrane protein</topology>
    </subcellularLocation>
    <subcellularLocation>
        <location evidence="1">Membrane</location>
        <topology evidence="1">Single-pass membrane protein</topology>
    </subcellularLocation>
</comment>